<keyword evidence="2" id="KW-1185">Reference proteome</keyword>
<gene>
    <name evidence="1" type="ORF">MON41_11710</name>
</gene>
<dbReference type="EMBL" id="JALBUU010000004">
    <property type="protein sequence ID" value="MCI0754421.1"/>
    <property type="molecule type" value="Genomic_DNA"/>
</dbReference>
<sequence>MLWGSEARLGELFPGDAVEITPRHFNFRYRSAGHFVEVFRNVYGPTHKAFAALDEEARPRLEQGILALLREADRGGGRGLVVPSAGGGDQARLAELRVLQPLRAEPGAGTATLRRVMD</sequence>
<proteinExistence type="predicted"/>
<dbReference type="Proteomes" id="UP001201985">
    <property type="component" value="Unassembled WGS sequence"/>
</dbReference>
<reference evidence="1 2" key="1">
    <citation type="submission" date="2022-03" db="EMBL/GenBank/DDBJ databases">
        <title>Complete genome analysis of Roseomonas KG 17.1 : a prolific producer of plant growth promoters.</title>
        <authorList>
            <person name="Saadouli I."/>
            <person name="Najjari A."/>
            <person name="Mosbah A."/>
            <person name="Ouzari H.I."/>
        </authorList>
    </citation>
    <scope>NUCLEOTIDE SEQUENCE [LARGE SCALE GENOMIC DNA]</scope>
    <source>
        <strain evidence="1 2">KG17-1</strain>
    </source>
</reference>
<comment type="caution">
    <text evidence="1">The sequence shown here is derived from an EMBL/GenBank/DDBJ whole genome shotgun (WGS) entry which is preliminary data.</text>
</comment>
<name>A0ABS9W5F0_9PROT</name>
<evidence type="ECO:0000313" key="1">
    <source>
        <dbReference type="EMBL" id="MCI0754421.1"/>
    </source>
</evidence>
<organism evidence="1 2">
    <name type="scientific">Teichococcus vastitatis</name>
    <dbReference type="NCBI Taxonomy" id="2307076"/>
    <lineage>
        <taxon>Bacteria</taxon>
        <taxon>Pseudomonadati</taxon>
        <taxon>Pseudomonadota</taxon>
        <taxon>Alphaproteobacteria</taxon>
        <taxon>Acetobacterales</taxon>
        <taxon>Roseomonadaceae</taxon>
        <taxon>Roseomonas</taxon>
    </lineage>
</organism>
<dbReference type="RefSeq" id="WP_202910425.1">
    <property type="nucleotide sequence ID" value="NZ_JALBUU010000004.1"/>
</dbReference>
<evidence type="ECO:0000313" key="2">
    <source>
        <dbReference type="Proteomes" id="UP001201985"/>
    </source>
</evidence>
<accession>A0ABS9W5F0</accession>
<protein>
    <submittedName>
        <fullName evidence="1">Uncharacterized protein</fullName>
    </submittedName>
</protein>